<dbReference type="InterPro" id="IPR002048">
    <property type="entry name" value="EF_hand_dom"/>
</dbReference>
<dbReference type="Proteomes" id="UP000002588">
    <property type="component" value="Chromosome"/>
</dbReference>
<dbReference type="Gene3D" id="1.10.238.10">
    <property type="entry name" value="EF-hand"/>
    <property type="match status" value="2"/>
</dbReference>
<dbReference type="KEGG" id="azo:azo3617"/>
<keyword evidence="4" id="KW-1185">Reference proteome</keyword>
<dbReference type="Pfam" id="PF13499">
    <property type="entry name" value="EF-hand_7"/>
    <property type="match status" value="1"/>
</dbReference>
<dbReference type="STRING" id="62928.azo3617"/>
<dbReference type="InterPro" id="IPR018247">
    <property type="entry name" value="EF_Hand_1_Ca_BS"/>
</dbReference>
<proteinExistence type="predicted"/>
<organism evidence="3 4">
    <name type="scientific">Azoarcus sp. (strain BH72)</name>
    <dbReference type="NCBI Taxonomy" id="418699"/>
    <lineage>
        <taxon>Bacteria</taxon>
        <taxon>Pseudomonadati</taxon>
        <taxon>Pseudomonadota</taxon>
        <taxon>Betaproteobacteria</taxon>
        <taxon>Rhodocyclales</taxon>
        <taxon>Zoogloeaceae</taxon>
        <taxon>Azoarcus</taxon>
    </lineage>
</organism>
<dbReference type="InterPro" id="IPR011992">
    <property type="entry name" value="EF-hand-dom_pair"/>
</dbReference>
<dbReference type="GO" id="GO:0005509">
    <property type="term" value="F:calcium ion binding"/>
    <property type="evidence" value="ECO:0007669"/>
    <property type="project" value="InterPro"/>
</dbReference>
<dbReference type="PROSITE" id="PS50222">
    <property type="entry name" value="EF_HAND_2"/>
    <property type="match status" value="2"/>
</dbReference>
<feature type="compositionally biased region" description="Low complexity" evidence="1">
    <location>
        <begin position="7"/>
        <end position="20"/>
    </location>
</feature>
<evidence type="ECO:0000313" key="4">
    <source>
        <dbReference type="Proteomes" id="UP000002588"/>
    </source>
</evidence>
<evidence type="ECO:0000313" key="3">
    <source>
        <dbReference type="EMBL" id="CAL96233.1"/>
    </source>
</evidence>
<feature type="domain" description="EF-hand" evidence="2">
    <location>
        <begin position="25"/>
        <end position="60"/>
    </location>
</feature>
<dbReference type="AlphaFoldDB" id="A1KBM7"/>
<gene>
    <name evidence="3" type="ordered locus">azo3617</name>
</gene>
<accession>A1KBM7</accession>
<evidence type="ECO:0000256" key="1">
    <source>
        <dbReference type="SAM" id="MobiDB-lite"/>
    </source>
</evidence>
<dbReference type="eggNOG" id="COG5126">
    <property type="taxonomic scope" value="Bacteria"/>
</dbReference>
<protein>
    <submittedName>
        <fullName evidence="3">Calcium binding protein</fullName>
    </submittedName>
</protein>
<reference evidence="3 4" key="1">
    <citation type="journal article" date="2006" name="Nat. Biotechnol.">
        <title>Complete genome of the mutualistic, N2-fixing grass endophyte Azoarcus sp. strain BH72.</title>
        <authorList>
            <person name="Krause A."/>
            <person name="Ramakumar A."/>
            <person name="Bartels D."/>
            <person name="Battistoni F."/>
            <person name="Bekel T."/>
            <person name="Boch J."/>
            <person name="Boehm M."/>
            <person name="Friedrich F."/>
            <person name="Hurek T."/>
            <person name="Krause L."/>
            <person name="Linke B."/>
            <person name="McHardy A.C."/>
            <person name="Sarkar A."/>
            <person name="Schneiker S."/>
            <person name="Syed A.A."/>
            <person name="Thauer R."/>
            <person name="Vorhoelter F.-J."/>
            <person name="Weidner S."/>
            <person name="Puehler A."/>
            <person name="Reinhold-Hurek B."/>
            <person name="Kaiser O."/>
            <person name="Goesmann A."/>
        </authorList>
    </citation>
    <scope>NUCLEOTIDE SEQUENCE [LARGE SCALE GENOMIC DNA]</scope>
    <source>
        <strain evidence="3 4">BH72</strain>
    </source>
</reference>
<dbReference type="EMBL" id="AM406670">
    <property type="protein sequence ID" value="CAL96233.1"/>
    <property type="molecule type" value="Genomic_DNA"/>
</dbReference>
<dbReference type="PROSITE" id="PS00018">
    <property type="entry name" value="EF_HAND_1"/>
    <property type="match status" value="1"/>
</dbReference>
<dbReference type="Pfam" id="PF13202">
    <property type="entry name" value="EF-hand_5"/>
    <property type="match status" value="1"/>
</dbReference>
<sequence>MTSAIGSSTSSYTAWATTSAPRRPDPAAMAENLFSALDTSGQGYLQQTDFESAFSQLGIDDSDAASAEELFSALDADADGKLTQDELSSSMQKLADQLDSQFHQMRMSAGGMPPPPPPGAGEDQGFTQDELESMASEIGSTDSKRSSLMNSIASNFEAADADGDGRVTASEARAYEESTRATGTATASAGSENLLMKRIMQLAAAYGDNASGTLSAQVSVTA</sequence>
<name>A1KBM7_AZOSB</name>
<dbReference type="RefSeq" id="WP_011767339.1">
    <property type="nucleotide sequence ID" value="NC_008702.1"/>
</dbReference>
<evidence type="ECO:0000259" key="2">
    <source>
        <dbReference type="PROSITE" id="PS50222"/>
    </source>
</evidence>
<dbReference type="SMART" id="SM00054">
    <property type="entry name" value="EFh"/>
    <property type="match status" value="3"/>
</dbReference>
<dbReference type="SUPFAM" id="SSF47473">
    <property type="entry name" value="EF-hand"/>
    <property type="match status" value="1"/>
</dbReference>
<dbReference type="HOGENOM" id="CLU_076603_0_0_4"/>
<feature type="domain" description="EF-hand" evidence="2">
    <location>
        <begin position="62"/>
        <end position="97"/>
    </location>
</feature>
<feature type="region of interest" description="Disordered" evidence="1">
    <location>
        <begin position="1"/>
        <end position="26"/>
    </location>
</feature>